<reference evidence="1" key="2">
    <citation type="submission" date="2025-08" db="UniProtKB">
        <authorList>
            <consortium name="Ensembl"/>
        </authorList>
    </citation>
    <scope>IDENTIFICATION</scope>
    <source>
        <strain evidence="1">Glennie</strain>
    </source>
</reference>
<dbReference type="PANTHER" id="PTHR31855:SF2">
    <property type="entry name" value="GUANINE NUCLEOTIDE EXCHANGE FACTOR C9ORF72"/>
    <property type="match status" value="1"/>
</dbReference>
<dbReference type="PROSITE" id="PS51835">
    <property type="entry name" value="DENN_C9ORF72"/>
    <property type="match status" value="1"/>
</dbReference>
<name>A0A6I8P4C2_ORNAN</name>
<proteinExistence type="predicted"/>
<evidence type="ECO:0000313" key="1">
    <source>
        <dbReference type="Ensembl" id="ENSOANP00000047823.1"/>
    </source>
</evidence>
<dbReference type="AlphaFoldDB" id="A0A6I8P4C2"/>
<reference evidence="1" key="3">
    <citation type="submission" date="2025-09" db="UniProtKB">
        <authorList>
            <consortium name="Ensembl"/>
        </authorList>
    </citation>
    <scope>IDENTIFICATION</scope>
    <source>
        <strain evidence="1">Glennie</strain>
    </source>
</reference>
<reference evidence="1 2" key="1">
    <citation type="journal article" date="2008" name="Nature">
        <title>Genome analysis of the platypus reveals unique signatures of evolution.</title>
        <authorList>
            <person name="Warren W.C."/>
            <person name="Hillier L.W."/>
            <person name="Marshall Graves J.A."/>
            <person name="Birney E."/>
            <person name="Ponting C.P."/>
            <person name="Grutzner F."/>
            <person name="Belov K."/>
            <person name="Miller W."/>
            <person name="Clarke L."/>
            <person name="Chinwalla A.T."/>
            <person name="Yang S.P."/>
            <person name="Heger A."/>
            <person name="Locke D.P."/>
            <person name="Miethke P."/>
            <person name="Waters P.D."/>
            <person name="Veyrunes F."/>
            <person name="Fulton L."/>
            <person name="Fulton B."/>
            <person name="Graves T."/>
            <person name="Wallis J."/>
            <person name="Puente X.S."/>
            <person name="Lopez-Otin C."/>
            <person name="Ordonez G.R."/>
            <person name="Eichler E.E."/>
            <person name="Chen L."/>
            <person name="Cheng Z."/>
            <person name="Deakin J.E."/>
            <person name="Alsop A."/>
            <person name="Thompson K."/>
            <person name="Kirby P."/>
            <person name="Papenfuss A.T."/>
            <person name="Wakefield M.J."/>
            <person name="Olender T."/>
            <person name="Lancet D."/>
            <person name="Huttley G.A."/>
            <person name="Smit A.F."/>
            <person name="Pask A."/>
            <person name="Temple-Smith P."/>
            <person name="Batzer M.A."/>
            <person name="Walker J.A."/>
            <person name="Konkel M.K."/>
            <person name="Harris R.S."/>
            <person name="Whittington C.M."/>
            <person name="Wong E.S."/>
            <person name="Gemmell N.J."/>
            <person name="Buschiazzo E."/>
            <person name="Vargas Jentzsch I.M."/>
            <person name="Merkel A."/>
            <person name="Schmitz J."/>
            <person name="Zemann A."/>
            <person name="Churakov G."/>
            <person name="Kriegs J.O."/>
            <person name="Brosius J."/>
            <person name="Murchison E.P."/>
            <person name="Sachidanandam R."/>
            <person name="Smith C."/>
            <person name="Hannon G.J."/>
            <person name="Tsend-Ayush E."/>
            <person name="McMillan D."/>
            <person name="Attenborough R."/>
            <person name="Rens W."/>
            <person name="Ferguson-Smith M."/>
            <person name="Lefevre C.M."/>
            <person name="Sharp J.A."/>
            <person name="Nicholas K.R."/>
            <person name="Ray D.A."/>
            <person name="Kube M."/>
            <person name="Reinhardt R."/>
            <person name="Pringle T.H."/>
            <person name="Taylor J."/>
            <person name="Jones R.C."/>
            <person name="Nixon B."/>
            <person name="Dacheux J.L."/>
            <person name="Niwa H."/>
            <person name="Sekita Y."/>
            <person name="Huang X."/>
            <person name="Stark A."/>
            <person name="Kheradpour P."/>
            <person name="Kellis M."/>
            <person name="Flicek P."/>
            <person name="Chen Y."/>
            <person name="Webber C."/>
            <person name="Hardison R."/>
            <person name="Nelson J."/>
            <person name="Hallsworth-Pepin K."/>
            <person name="Delehaunty K."/>
            <person name="Markovic C."/>
            <person name="Minx P."/>
            <person name="Feng Y."/>
            <person name="Kremitzki C."/>
            <person name="Mitreva M."/>
            <person name="Glasscock J."/>
            <person name="Wylie T."/>
            <person name="Wohldmann P."/>
            <person name="Thiru P."/>
            <person name="Nhan M.N."/>
            <person name="Pohl C.S."/>
            <person name="Smith S.M."/>
            <person name="Hou S."/>
            <person name="Nefedov M."/>
            <person name="de Jong P.J."/>
            <person name="Renfree M.B."/>
            <person name="Mardis E.R."/>
            <person name="Wilson R.K."/>
        </authorList>
    </citation>
    <scope>NUCLEOTIDE SEQUENCE [LARGE SCALE GENOMIC DNA]</scope>
    <source>
        <strain evidence="1 2">Glennie</strain>
    </source>
</reference>
<dbReference type="Proteomes" id="UP000002279">
    <property type="component" value="Chromosome X5"/>
</dbReference>
<sequence length="442" mass="49964">MSALCPPPSPAVAKTEIALNGYSPLLAATFAYWDNILGPRVRHIWAPKTEQLLLSDGEITFLANHTLNGEILRNAESGAIDVKFFVLSEKGVIIVSLIFDGNWNGDRSTYGLSIILPQAELSFYLPLHRVCVDRLTHIIRKGRIWMHKERQENVQKIVLEGTERMEDQGQSIIPMLTGEVIPVMELLSSMKSHSVPAEIDIRDTVLSDDDIGDSCHEGFLLNAISSHLQTCGCSVIVGSSAEKVNKDSTGSFVLPFRQVMYAPYPTTHIDVDVNTVKQMPPCHEHIYNQRRYMRSELTAFWRATSDEEMAQDAIIYTDENFTPDLNIFQDVLHRDTLVKAFLDQVFHLKPGMSLRSTYLAQFLLVLHRKALTLIKYIEDDTQKGKRPFKSLRNLKVDLNLTAEGDLNIIMALAEKIKPGLHSFIFGRPFYTSVQERDVLMSF</sequence>
<dbReference type="GeneTree" id="ENSGT00390000005644"/>
<dbReference type="Ensembl" id="ENSOANT00000066379.1">
    <property type="protein sequence ID" value="ENSOANP00000047823.1"/>
    <property type="gene ID" value="ENSOANG00000000337.3"/>
</dbReference>
<accession>A0A6I8P4C2</accession>
<evidence type="ECO:0000313" key="2">
    <source>
        <dbReference type="Proteomes" id="UP000002279"/>
    </source>
</evidence>
<dbReference type="GO" id="GO:0005085">
    <property type="term" value="F:guanyl-nucleotide exchange factor activity"/>
    <property type="evidence" value="ECO:0007669"/>
    <property type="project" value="InterPro"/>
</dbReference>
<dbReference type="InterPro" id="IPR027819">
    <property type="entry name" value="C9orf72"/>
</dbReference>
<keyword evidence="2" id="KW-1185">Reference proteome</keyword>
<protein>
    <submittedName>
        <fullName evidence="1">C9orf72-SMCR8 complex subunit</fullName>
    </submittedName>
</protein>
<organism evidence="1 2">
    <name type="scientific">Ornithorhynchus anatinus</name>
    <name type="common">Duckbill platypus</name>
    <dbReference type="NCBI Taxonomy" id="9258"/>
    <lineage>
        <taxon>Eukaryota</taxon>
        <taxon>Metazoa</taxon>
        <taxon>Chordata</taxon>
        <taxon>Craniata</taxon>
        <taxon>Vertebrata</taxon>
        <taxon>Euteleostomi</taxon>
        <taxon>Mammalia</taxon>
        <taxon>Monotremata</taxon>
        <taxon>Ornithorhynchidae</taxon>
        <taxon>Ornithorhynchus</taxon>
    </lineage>
</organism>
<dbReference type="Pfam" id="PF15019">
    <property type="entry name" value="C9orf72-like"/>
    <property type="match status" value="1"/>
</dbReference>
<dbReference type="PANTHER" id="PTHR31855">
    <property type="entry name" value="GUANINE NUCLEOTIDE EXCHANGE C9ORF72"/>
    <property type="match status" value="1"/>
</dbReference>
<gene>
    <name evidence="1" type="primary">C9orf72</name>
</gene>
<dbReference type="Bgee" id="ENSOANG00000000337">
    <property type="expression patterns" value="Expressed in endometrium and 8 other cell types or tissues"/>
</dbReference>